<dbReference type="EMBL" id="MN379460">
    <property type="protein sequence ID" value="QGH75014.1"/>
    <property type="molecule type" value="Genomic_DNA"/>
</dbReference>
<organism evidence="2">
    <name type="scientific">Vibrio phage Rostov M3</name>
    <dbReference type="NCBI Taxonomy" id="2660724"/>
    <lineage>
        <taxon>Viruses</taxon>
        <taxon>Duplodnaviria</taxon>
        <taxon>Heunggongvirae</taxon>
        <taxon>Uroviricota</taxon>
        <taxon>Caudoviricetes</taxon>
    </lineage>
</organism>
<proteinExistence type="predicted"/>
<name>A0A5Q2WDT8_9CAUD</name>
<accession>A0A5Q2WDT8</accession>
<protein>
    <submittedName>
        <fullName evidence="2">Putative primase</fullName>
    </submittedName>
</protein>
<evidence type="ECO:0000259" key="1">
    <source>
        <dbReference type="Pfam" id="PF22763"/>
    </source>
</evidence>
<gene>
    <name evidence="2" type="ORF">RostovM3_00040</name>
</gene>
<evidence type="ECO:0000313" key="2">
    <source>
        <dbReference type="EMBL" id="QGH75014.1"/>
    </source>
</evidence>
<dbReference type="Pfam" id="PF22763">
    <property type="entry name" value="NrS1-1_pol-like_HBD"/>
    <property type="match status" value="1"/>
</dbReference>
<dbReference type="InterPro" id="IPR054468">
    <property type="entry name" value="NrSPol-like_HBD"/>
</dbReference>
<feature type="domain" description="NrS-1 polymerase-like HBD" evidence="1">
    <location>
        <begin position="263"/>
        <end position="316"/>
    </location>
</feature>
<reference evidence="2" key="1">
    <citation type="submission" date="2019-08" db="EMBL/GenBank/DDBJ databases">
        <authorList>
            <person name="Pogozhova M.P."/>
            <person name="Pisanov R.V."/>
            <person name="Gaevskaya N.E."/>
            <person name="Vodopyanov A.S."/>
        </authorList>
    </citation>
    <scope>NUCLEOTIDE SEQUENCE</scope>
</reference>
<sequence>MSDLYGGLTAYGQFVVYEKVWDAQKGKFNKKPCDIAGSRFDNSTNTKFNHLDPANWLPYDQARIAADLLGDNYDVGFVFSKDDPFFFLDIDKCLVDGQWSPIVNELCALFPGAYVEVSMSGTGIHIVGSSAQYEHSCRNKDHSLEFYTDSRFMALGNSETARGSVFTHHDAAVQLLISKYFDPTDTITGTQAQRDSSWTTTHDPRANPIMNDDVLIAKALKSSSAASVFGGGSRATFAELWNGTDSLGQYFPPDNPNDPFDRSFADSALATHLMFWTGGDCERVERLMRRSALNRDKYDRRGDNYLQRTIMGAKATHDSGGAEYYSMRDEVIELVPPGDDAIDLAEEIETKMTQFVTSQLKGTPAEQTVVKFNINVVALDQIITRTFWSGTKSKLFVLTDDNVLNMYVEKDMLRIVEKYFGTLIDNAEVEHYAALIDSMECSKIDDEKLVKALNGIPHNIITDHLKMKNQRDKLRSTVDMFAKRPRMEWFSDSVTNVYVWRPLPKMKEPDPVIINDYKQHFPMVDNLLRQIVAARFASDRKKCFTWLKADSDWGKGIFTSVLEELGLLVELSVKETEKAFEGAPMAKDGSLFIHAFVVCFNEFKMVKSELKQIENKLPISPKNQLMQMVDIYHKLFTSAESVDSLVGEAGVEDQFANRFSYIEGNGSISVRHVFTTEGKFKYYNAVKSYIANFINTEVNRYIALGKDGSKIEADKFVESFHHEYGIGRTFERISENMPDLVAAFKSWVINKYAAPMPGTETHLYRDENFYYLTSASKIFGDWLDETASRSERFTLGKKKNEVIGMLGVEDRPRFNGKQLRAIKFSI</sequence>